<sequence length="165" mass="18793">MTSNIQEVCGRKNLKRGLKSQQSLFTKANTEQESATCASLRVALEIGKRGKPFTDGEMIKEFLIAVAEEICPEKVNLFKFLDESTDVSDTVQVLIFIRIYEVYEELLDIDSVYGMTTGADFDVIANEIKLFRNPFDSDIETLTLEDQIEIIELQCSDMIKNKYEN</sequence>
<evidence type="ECO:0000313" key="1">
    <source>
        <dbReference type="EMBL" id="CAG4978200.1"/>
    </source>
</evidence>
<accession>A0A8S3WV63</accession>
<dbReference type="Proteomes" id="UP000691718">
    <property type="component" value="Unassembled WGS sequence"/>
</dbReference>
<dbReference type="PANTHER" id="PTHR45913">
    <property type="entry name" value="EPM2A-INTERACTING PROTEIN 1"/>
    <property type="match status" value="1"/>
</dbReference>
<dbReference type="OrthoDB" id="6431883at2759"/>
<comment type="caution">
    <text evidence="1">The sequence shown here is derived from an EMBL/GenBank/DDBJ whole genome shotgun (WGS) entry which is preliminary data.</text>
</comment>
<evidence type="ECO:0000313" key="2">
    <source>
        <dbReference type="Proteomes" id="UP000691718"/>
    </source>
</evidence>
<keyword evidence="2" id="KW-1185">Reference proteome</keyword>
<name>A0A8S3WV63_PARAO</name>
<gene>
    <name evidence="1" type="ORF">PAPOLLO_LOCUS9576</name>
</gene>
<organism evidence="1 2">
    <name type="scientific">Parnassius apollo</name>
    <name type="common">Apollo butterfly</name>
    <name type="synonym">Papilio apollo</name>
    <dbReference type="NCBI Taxonomy" id="110799"/>
    <lineage>
        <taxon>Eukaryota</taxon>
        <taxon>Metazoa</taxon>
        <taxon>Ecdysozoa</taxon>
        <taxon>Arthropoda</taxon>
        <taxon>Hexapoda</taxon>
        <taxon>Insecta</taxon>
        <taxon>Pterygota</taxon>
        <taxon>Neoptera</taxon>
        <taxon>Endopterygota</taxon>
        <taxon>Lepidoptera</taxon>
        <taxon>Glossata</taxon>
        <taxon>Ditrysia</taxon>
        <taxon>Papilionoidea</taxon>
        <taxon>Papilionidae</taxon>
        <taxon>Parnassiinae</taxon>
        <taxon>Parnassini</taxon>
        <taxon>Parnassius</taxon>
        <taxon>Parnassius</taxon>
    </lineage>
</organism>
<dbReference type="EMBL" id="CAJQZP010000693">
    <property type="protein sequence ID" value="CAG4978200.1"/>
    <property type="molecule type" value="Genomic_DNA"/>
</dbReference>
<proteinExistence type="predicted"/>
<dbReference type="PANTHER" id="PTHR45913:SF5">
    <property type="entry name" value="GENERAL TRANSCRIPTION FACTOR II-I REPEAT DOMAIN-CONTAINING PROTEIN 2A-LIKE PROTEIN"/>
    <property type="match status" value="1"/>
</dbReference>
<protein>
    <submittedName>
        <fullName evidence="1">(apollo) hypothetical protein</fullName>
    </submittedName>
</protein>
<reference evidence="1" key="1">
    <citation type="submission" date="2021-04" db="EMBL/GenBank/DDBJ databases">
        <authorList>
            <person name="Tunstrom K."/>
        </authorList>
    </citation>
    <scope>NUCLEOTIDE SEQUENCE</scope>
</reference>
<dbReference type="AlphaFoldDB" id="A0A8S3WV63"/>